<feature type="coiled-coil region" evidence="1">
    <location>
        <begin position="355"/>
        <end position="417"/>
    </location>
</feature>
<feature type="compositionally biased region" description="Basic and acidic residues" evidence="2">
    <location>
        <begin position="627"/>
        <end position="641"/>
    </location>
</feature>
<feature type="compositionally biased region" description="Gly residues" evidence="2">
    <location>
        <begin position="2336"/>
        <end position="2346"/>
    </location>
</feature>
<keyword evidence="1" id="KW-0175">Coiled coil</keyword>
<feature type="coiled-coil region" evidence="1">
    <location>
        <begin position="450"/>
        <end position="484"/>
    </location>
</feature>
<feature type="compositionally biased region" description="Basic and acidic residues" evidence="2">
    <location>
        <begin position="1019"/>
        <end position="1029"/>
    </location>
</feature>
<feature type="compositionally biased region" description="Acidic residues" evidence="2">
    <location>
        <begin position="1564"/>
        <end position="1576"/>
    </location>
</feature>
<feature type="compositionally biased region" description="Basic and acidic residues" evidence="2">
    <location>
        <begin position="2381"/>
        <end position="2395"/>
    </location>
</feature>
<feature type="compositionally biased region" description="Polar residues" evidence="2">
    <location>
        <begin position="1679"/>
        <end position="1688"/>
    </location>
</feature>
<organism evidence="3">
    <name type="scientific">Chromera velia CCMP2878</name>
    <dbReference type="NCBI Taxonomy" id="1169474"/>
    <lineage>
        <taxon>Eukaryota</taxon>
        <taxon>Sar</taxon>
        <taxon>Alveolata</taxon>
        <taxon>Colpodellida</taxon>
        <taxon>Chromeraceae</taxon>
        <taxon>Chromera</taxon>
    </lineage>
</organism>
<feature type="coiled-coil region" evidence="1">
    <location>
        <begin position="520"/>
        <end position="564"/>
    </location>
</feature>
<sequence>MTAKNSNTKNAEQYHLEALTEELDRDLVHFFKICHSMPAHFRRSQIHTTFFRAVAARVKSEVSRIFKYRAKVLMQMTGVEQEEERQASRLLELSITEMMSNFTRYCAWVEDGIASVLNEVKHFVQNSTLKADIEERERNLYLIGPDQIKEGEFKAYDPSPELQLQLVPSSPGGGQMGATTSSEQARESLMRAESRHQRMLLKYIEEQQLQVTDLEDQLRLTQEMLQSCRRAYLQQLSAMTDLIPREKLREGIADVLPSEQELLERARKEREKEAEENPAGQSVKTTAPLENHLDTIEQQRQAKLDQVNALQWFSRTNFLGGPGEAISNEFQALVKLRQRELRTEKAGGLSTVMASEEAEEQITLLRRERGRIQRELDKVFAERQGFEAKVKMLEKTLKAEEEKRKTMEMEFAFASNNMSGTEEGTRMHAEDLAVRLVVSLEKMTALENWKKHMMEEIEKFEVARRQYRQTLAKYQEQIQEFAQTLARRNALIADLRANVKRMTKLALTEEQVWSLGQSESDQLRQELMAVENELLKVGDEKAELEAQKTKLAEEEKRLREANLLISSRVQHLEMIHNKEKVEASTEVCPALKDLQSANASVQTTVSGAISGTQSGEDKEVQCYPPPTRREATQTTLTKKDMDQEDEDSASPTVKPLTLKRLAHHVMNLQKPLNELHLEQQRLSRLAGAHSVQGDDGKVPVHKLNPLSEEMNTSLQDLDWALAAFATAVEGASEEQGIASVQAVGVQTPKAMMIEDGKVNATVSKGMQTIPTQEAQIAESSGIRVVEPTESGEEPLTYKPRGNLARKLRRLSEVSPHQLPPASDPWSPSSLRPPTASTAGGGPGGMHEHSGGSPSSGGPTPGGRKKSIAGAGRRVSILFREAKIFLRNLPTGDGPYPPPSINPVRSGWTEDQQQDRRGSGGDGQEDESAGKRGSRTSRSSIPSTSGPHTRPQSSAPLGREREQPGGGDTDRDAESPPAGSRLDDNSPEGKQSSLAPSPAKRASLSNSRRGSLLPLPSPGRDVKSPGESSRKQSQSSSPGTRRETGDNDDVSDLPGSRRSSAGRKGTDGSLSAMGRHSSSGDRRVSADVSDSRKPSEAGSRRQSANDMEDRQSRRRSRASQLSAGLEGVEPEDPMDEISVGESSLSAGGGGSDGDGQRSQRGGVEESRRGEEEEDGGTVRESKSKSSSHSRRFSTFSGGEPPIDPRGFSGGRRGSSPEEEEPDEEIVVFEDIIKENDRLKAVEEALNLRVSELDREMQQILNKPKESVKTQTESSGLSLMNVDAENWKLKKERYDLQQQVVRLTELLVELKPRKMSLTKDRAAKGWTKPGGEGEESPHGSAGHPANAGEQDEAFRNALASALQISPGGGFSSGGASQPPSAARFRGLHGQPPTGTQQGGRPGPSNMPSHRSFDPHYYQGQAAAGGFDPAGAGYGFGGRQDVVPACGFGGGAQAYPHHPHQAGDGVYPPSAGEGEGGKSEIDAARAAASVYLRVPSGSGGVSTAAGAHRKMNTTQTGTLAPHTSLILHSEGEGFTGEFSVALGEEGDRMRERGEAGIQATGGGEETERGDEETVNEEDTDAGHRAAEGPRARFTEQESHDQRRQFQDRQPLAGPGDGQAPPGPPIGSLYGHTRGPAGAPGPSFTGGRDPQQPPSGVSGGHQVSFADNSLFPSYHTALEYPSGTISGGQTNHPYPYQEERPGLGVPHITPPAAHISRVYSQPLLHRSSRDGNHPSRSGVRSGVEPFEGHFSHADLPDIDPERISPPPTHRRGEYPRMASPPRGLEGDRDRADNLGVSAAFLASPVLGGPEARRASMESDRAFGTRLKKHAFGVFGSDALQSSQFLVREDPQPHNHTRSVPNLHQRQHQSGQDRHPLSQSHNVNAQTGRRSPPHSEYTHLHHSEGRPPVSQMPGGERERAPSPPPLKTLIREDARLSELAGAKQSAEGIPPVVTDRVSRWQKALAEAASMLANFEASPPVSSLNTNRQPSRTTQLRERASLVQQQAEELASTLGTILAPGVQMSAAAGTHWGPSDTIPVNEPALRSVLEGGAGRPPAGPGGPSASWAASRLQASGSSAKVACLFEFGKGKGAPGGEKQTSKRKDKGGLRHQASKGGESSSGEARRPQPRLGVGFSSDSLGGVGEDKAGVTRGGSGVNPIIRIPKVPSEQRREGPSGQSGFSQIERDREGEGSAEEVVLPGSLAEAEISNQGAAAGGAESSSLQQSQLGGTSTAAGPSRLAAGGPSAHRTTPVTAGSQQGGLGSIRTLQQRATDGVGGRIQSLVASIGSEYDAQARRASGGALGGAHLIWDSGESPGGSMTRGGERTEGQAASVGEQPVSGEGSGEGNGGSVGMPPARIAAKSWRRVDPVTTAPQGAGPPPAGGRGGRREKNSKEREREEWAEGSGSKSFNLRGGGLTRNGPTPVGDLLRGAPGRN</sequence>
<feature type="region of interest" description="Disordered" evidence="2">
    <location>
        <begin position="1677"/>
        <end position="1706"/>
    </location>
</feature>
<dbReference type="VEuPathDB" id="CryptoDB:Cvel_7415"/>
<accession>A0A0G4HLY4</accession>
<feature type="coiled-coil region" evidence="1">
    <location>
        <begin position="204"/>
        <end position="231"/>
    </location>
</feature>
<evidence type="ECO:0000256" key="1">
    <source>
        <dbReference type="SAM" id="Coils"/>
    </source>
</evidence>
<dbReference type="EMBL" id="CDMZ01003115">
    <property type="protein sequence ID" value="CEM45152.1"/>
    <property type="molecule type" value="Genomic_DNA"/>
</dbReference>
<evidence type="ECO:0000313" key="3">
    <source>
        <dbReference type="EMBL" id="CEM45152.1"/>
    </source>
</evidence>
<feature type="region of interest" description="Disordered" evidence="2">
    <location>
        <begin position="2082"/>
        <end position="2270"/>
    </location>
</feature>
<feature type="region of interest" description="Disordered" evidence="2">
    <location>
        <begin position="1845"/>
        <end position="1922"/>
    </location>
</feature>
<protein>
    <submittedName>
        <fullName evidence="3">Uncharacterized protein</fullName>
    </submittedName>
</protein>
<feature type="compositionally biased region" description="Polar residues" evidence="2">
    <location>
        <begin position="1853"/>
        <end position="1865"/>
    </location>
</feature>
<feature type="compositionally biased region" description="Low complexity" evidence="2">
    <location>
        <begin position="2205"/>
        <end position="2224"/>
    </location>
</feature>
<feature type="compositionally biased region" description="Basic and acidic residues" evidence="2">
    <location>
        <begin position="2093"/>
        <end position="2102"/>
    </location>
</feature>
<evidence type="ECO:0000256" key="2">
    <source>
        <dbReference type="SAM" id="MobiDB-lite"/>
    </source>
</evidence>
<reference evidence="3" key="1">
    <citation type="submission" date="2014-11" db="EMBL/GenBank/DDBJ databases">
        <authorList>
            <person name="Otto D Thomas"/>
            <person name="Naeem Raeece"/>
        </authorList>
    </citation>
    <scope>NUCLEOTIDE SEQUENCE</scope>
</reference>
<feature type="coiled-coil region" evidence="1">
    <location>
        <begin position="1234"/>
        <end position="1261"/>
    </location>
</feature>
<feature type="compositionally biased region" description="Basic and acidic residues" evidence="2">
    <location>
        <begin position="1153"/>
        <end position="1182"/>
    </location>
</feature>
<feature type="region of interest" description="Disordered" evidence="2">
    <location>
        <begin position="1317"/>
        <end position="1345"/>
    </location>
</feature>
<feature type="compositionally biased region" description="Basic and acidic residues" evidence="2">
    <location>
        <begin position="1077"/>
        <end position="1098"/>
    </location>
</feature>
<feature type="compositionally biased region" description="Basic and acidic residues" evidence="2">
    <location>
        <begin position="1891"/>
        <end position="1900"/>
    </location>
</feature>
<feature type="compositionally biased region" description="Basic and acidic residues" evidence="2">
    <location>
        <begin position="1577"/>
        <end position="1603"/>
    </location>
</feature>
<name>A0A0G4HLY4_9ALVE</name>
<feature type="region of interest" description="Disordered" evidence="2">
    <location>
        <begin position="887"/>
        <end position="1225"/>
    </location>
</feature>
<gene>
    <name evidence="3" type="ORF">Cvel_7415</name>
</gene>
<feature type="compositionally biased region" description="Basic and acidic residues" evidence="2">
    <location>
        <begin position="957"/>
        <end position="973"/>
    </location>
</feature>
<feature type="region of interest" description="Disordered" evidence="2">
    <location>
        <begin position="1551"/>
        <end position="1660"/>
    </location>
</feature>
<feature type="compositionally biased region" description="Low complexity" evidence="2">
    <location>
        <begin position="1371"/>
        <end position="1380"/>
    </location>
</feature>
<feature type="region of interest" description="Disordered" evidence="2">
    <location>
        <begin position="1721"/>
        <end position="1786"/>
    </location>
</feature>
<feature type="region of interest" description="Disordered" evidence="2">
    <location>
        <begin position="1362"/>
        <end position="1421"/>
    </location>
</feature>
<feature type="region of interest" description="Disordered" evidence="2">
    <location>
        <begin position="2290"/>
        <end position="2430"/>
    </location>
</feature>
<feature type="region of interest" description="Disordered" evidence="2">
    <location>
        <begin position="2042"/>
        <end position="2063"/>
    </location>
</feature>
<feature type="region of interest" description="Disordered" evidence="2">
    <location>
        <begin position="608"/>
        <end position="651"/>
    </location>
</feature>
<proteinExistence type="predicted"/>
<feature type="compositionally biased region" description="Low complexity" evidence="2">
    <location>
        <begin position="935"/>
        <end position="946"/>
    </location>
</feature>
<feature type="compositionally biased region" description="Basic and acidic residues" evidence="2">
    <location>
        <begin position="1742"/>
        <end position="1758"/>
    </location>
</feature>
<feature type="region of interest" description="Disordered" evidence="2">
    <location>
        <begin position="774"/>
        <end position="871"/>
    </location>
</feature>
<feature type="compositionally biased region" description="Polar residues" evidence="2">
    <location>
        <begin position="2242"/>
        <end position="2251"/>
    </location>
</feature>
<feature type="compositionally biased region" description="Acidic residues" evidence="2">
    <location>
        <begin position="1215"/>
        <end position="1225"/>
    </location>
</feature>
<feature type="compositionally biased region" description="Polar residues" evidence="2">
    <location>
        <begin position="1872"/>
        <end position="1884"/>
    </location>
</feature>